<organism evidence="3 4">
    <name type="scientific">Apatococcus lobatus</name>
    <dbReference type="NCBI Taxonomy" id="904363"/>
    <lineage>
        <taxon>Eukaryota</taxon>
        <taxon>Viridiplantae</taxon>
        <taxon>Chlorophyta</taxon>
        <taxon>core chlorophytes</taxon>
        <taxon>Trebouxiophyceae</taxon>
        <taxon>Chlorellales</taxon>
        <taxon>Chlorellaceae</taxon>
        <taxon>Apatococcus</taxon>
    </lineage>
</organism>
<comment type="caution">
    <text evidence="3">The sequence shown here is derived from an EMBL/GenBank/DDBJ whole genome shotgun (WGS) entry which is preliminary data.</text>
</comment>
<evidence type="ECO:0000313" key="3">
    <source>
        <dbReference type="EMBL" id="KAK9826541.1"/>
    </source>
</evidence>
<dbReference type="AlphaFoldDB" id="A0AAW1QYK0"/>
<dbReference type="EMBL" id="JALJOS010000020">
    <property type="protein sequence ID" value="KAK9826541.1"/>
    <property type="molecule type" value="Genomic_DNA"/>
</dbReference>
<dbReference type="Pfam" id="PF03407">
    <property type="entry name" value="Nucleotid_trans"/>
    <property type="match status" value="1"/>
</dbReference>
<dbReference type="GO" id="GO:0005794">
    <property type="term" value="C:Golgi apparatus"/>
    <property type="evidence" value="ECO:0007669"/>
    <property type="project" value="TreeGrafter"/>
</dbReference>
<dbReference type="InterPro" id="IPR005069">
    <property type="entry name" value="Nucl-diP-sugar_transferase"/>
</dbReference>
<feature type="region of interest" description="Disordered" evidence="1">
    <location>
        <begin position="47"/>
        <end position="68"/>
    </location>
</feature>
<reference evidence="3 4" key="1">
    <citation type="journal article" date="2024" name="Nat. Commun.">
        <title>Phylogenomics reveals the evolutionary origins of lichenization in chlorophyte algae.</title>
        <authorList>
            <person name="Puginier C."/>
            <person name="Libourel C."/>
            <person name="Otte J."/>
            <person name="Skaloud P."/>
            <person name="Haon M."/>
            <person name="Grisel S."/>
            <person name="Petersen M."/>
            <person name="Berrin J.G."/>
            <person name="Delaux P.M."/>
            <person name="Dal Grande F."/>
            <person name="Keller J."/>
        </authorList>
    </citation>
    <scope>NUCLEOTIDE SEQUENCE [LARGE SCALE GENOMIC DNA]</scope>
    <source>
        <strain evidence="3 4">SAG 2145</strain>
    </source>
</reference>
<sequence>MPSPVGACLPAALPSNKCSTRTRSSKLSQIVFTAFLLTLTGREAAAQSRGTSRQFSSQGPPAPSAPRAKTVIPKDELLFLEPHNFARVIESLATSQGQIILTTLSFTHQERFNFDQLNYSKNFAYHLNKVGRLQNLLVLSYDEETCLYMLRAGLLCWVDRTAPQPSDLKGQYAESVPHWFEKYWWVLTLLEMEYTVLFMDNDAAVFRDPFQHYDNTYDIQGLSDWNYMAELPTPQETLVEPCNVYKMVPDQTKAGGQLLMFTGWAAVPGANHTNPCQSTGLWFAIPSDASKRFLRHLLVWLLDVRLSQWDQAAWNEVIMAHLFGAGDREPLRHRLLPEDEYNNYGTYVMRLKERLPVREVALHMGAIHGVDKAKKLQQLHFWKPTAWKVSAGQPIINQMVQVLREEERSHARRSGRSHRANIDEIQDWRQRAGLDSVYRRGPLQLRRPDPLSNLRDLGLVALGAAFATALWSCWSWINSATVRRKPSGPLGTLHESTSLSRRWFSWLTPQRQARAWGPAVQSSSHWDRRGAWQGGGKGGHGNSPARSPTPSKLLIQGPLMSTTPESPPLRSLAS</sequence>
<proteinExistence type="predicted"/>
<dbReference type="PANTHER" id="PTHR47032:SF1">
    <property type="entry name" value="UDP-D-XYLOSE:L-FUCOSE ALPHA-1,3-D-XYLOSYLTRANSFERASE-RELATED"/>
    <property type="match status" value="1"/>
</dbReference>
<name>A0AAW1QYK0_9CHLO</name>
<accession>A0AAW1QYK0</accession>
<dbReference type="Proteomes" id="UP001438707">
    <property type="component" value="Unassembled WGS sequence"/>
</dbReference>
<evidence type="ECO:0000313" key="4">
    <source>
        <dbReference type="Proteomes" id="UP001438707"/>
    </source>
</evidence>
<feature type="region of interest" description="Disordered" evidence="1">
    <location>
        <begin position="517"/>
        <end position="574"/>
    </location>
</feature>
<gene>
    <name evidence="3" type="ORF">WJX74_001525</name>
</gene>
<keyword evidence="4" id="KW-1185">Reference proteome</keyword>
<protein>
    <recommendedName>
        <fullName evidence="2">Nucleotide-diphospho-sugar transferase domain-containing protein</fullName>
    </recommendedName>
</protein>
<feature type="compositionally biased region" description="Polar residues" evidence="1">
    <location>
        <begin position="48"/>
        <end position="59"/>
    </location>
</feature>
<evidence type="ECO:0000256" key="1">
    <source>
        <dbReference type="SAM" id="MobiDB-lite"/>
    </source>
</evidence>
<evidence type="ECO:0000259" key="2">
    <source>
        <dbReference type="Pfam" id="PF03407"/>
    </source>
</evidence>
<feature type="domain" description="Nucleotide-diphospho-sugar transferase" evidence="2">
    <location>
        <begin position="133"/>
        <end position="379"/>
    </location>
</feature>
<feature type="compositionally biased region" description="Gly residues" evidence="1">
    <location>
        <begin position="532"/>
        <end position="541"/>
    </location>
</feature>
<dbReference type="GO" id="GO:0016757">
    <property type="term" value="F:glycosyltransferase activity"/>
    <property type="evidence" value="ECO:0007669"/>
    <property type="project" value="TreeGrafter"/>
</dbReference>
<dbReference type="InterPro" id="IPR052636">
    <property type="entry name" value="UDP-D-xylose:L-fucose_XylT"/>
</dbReference>
<dbReference type="PANTHER" id="PTHR47032">
    <property type="entry name" value="UDP-D-XYLOSE:L-FUCOSE ALPHA-1,3-D-XYLOSYLTRANSFERASE-RELATED"/>
    <property type="match status" value="1"/>
</dbReference>